<sequence>MIYAGVTAADFHAVGICSIKLPPHSILMSFVDRIANHIPDFWLDDDTLASLDVDKHGPGVYFAASPDQDTNWIPHTGIYPGSSSRPRGGVSPLLLCWAHLYAQARRSHPAISASDRQLVGAIASYINHTRTYIHTDIQALEELGPAGSGGHLTGTDGHLAFSTFGVALWRWSRNRVIGMPQPSGSSAEPRKPKSKENSRRRYGWTIFNLYPMRRDSCDNASATAIVS</sequence>
<dbReference type="GeneID" id="84590199"/>
<feature type="compositionally biased region" description="Basic and acidic residues" evidence="1">
    <location>
        <begin position="188"/>
        <end position="198"/>
    </location>
</feature>
<accession>A0AAJ8C169</accession>
<evidence type="ECO:0000313" key="2">
    <source>
        <dbReference type="RefSeq" id="XP_059605970.1"/>
    </source>
</evidence>
<dbReference type="RefSeq" id="XP_059605970.1">
    <property type="nucleotide sequence ID" value="XM_059746026.1"/>
</dbReference>
<gene>
    <name evidence="2" type="ORF">An02g00820</name>
</gene>
<dbReference type="AlphaFoldDB" id="A0AAJ8C169"/>
<evidence type="ECO:0000256" key="1">
    <source>
        <dbReference type="SAM" id="MobiDB-lite"/>
    </source>
</evidence>
<feature type="region of interest" description="Disordered" evidence="1">
    <location>
        <begin position="179"/>
        <end position="198"/>
    </location>
</feature>
<reference evidence="2" key="2">
    <citation type="submission" date="2025-08" db="UniProtKB">
        <authorList>
            <consortium name="RefSeq"/>
        </authorList>
    </citation>
    <scope>IDENTIFICATION</scope>
</reference>
<organism evidence="2">
    <name type="scientific">Aspergillus niger</name>
    <dbReference type="NCBI Taxonomy" id="5061"/>
    <lineage>
        <taxon>Eukaryota</taxon>
        <taxon>Fungi</taxon>
        <taxon>Dikarya</taxon>
        <taxon>Ascomycota</taxon>
        <taxon>Pezizomycotina</taxon>
        <taxon>Eurotiomycetes</taxon>
        <taxon>Eurotiomycetidae</taxon>
        <taxon>Eurotiales</taxon>
        <taxon>Aspergillaceae</taxon>
        <taxon>Aspergillus</taxon>
        <taxon>Aspergillus subgen. Circumdati</taxon>
    </lineage>
</organism>
<proteinExistence type="predicted"/>
<reference evidence="2" key="1">
    <citation type="submission" date="2025-02" db="EMBL/GenBank/DDBJ databases">
        <authorList>
            <consortium name="NCBI Genome Project"/>
        </authorList>
    </citation>
    <scope>NUCLEOTIDE SEQUENCE</scope>
</reference>
<name>A0AAJ8C169_ASPNG</name>
<dbReference type="VEuPathDB" id="FungiDB:An02g00820"/>
<dbReference type="KEGG" id="ang:An02g00820"/>
<protein>
    <submittedName>
        <fullName evidence="2">Uncharacterized protein</fullName>
    </submittedName>
</protein>